<dbReference type="AlphaFoldDB" id="A0AA35L7H2"/>
<gene>
    <name evidence="2" type="ORF">PODLI_1B028150</name>
</gene>
<evidence type="ECO:0000313" key="2">
    <source>
        <dbReference type="EMBL" id="CAI5790647.1"/>
    </source>
</evidence>
<proteinExistence type="predicted"/>
<accession>A0AA35L7H2</accession>
<dbReference type="EMBL" id="OX395138">
    <property type="protein sequence ID" value="CAI5790647.1"/>
    <property type="molecule type" value="Genomic_DNA"/>
</dbReference>
<feature type="compositionally biased region" description="Basic and acidic residues" evidence="1">
    <location>
        <begin position="89"/>
        <end position="110"/>
    </location>
</feature>
<dbReference type="Proteomes" id="UP001178461">
    <property type="component" value="Chromosome 13"/>
</dbReference>
<evidence type="ECO:0000256" key="1">
    <source>
        <dbReference type="SAM" id="MobiDB-lite"/>
    </source>
</evidence>
<keyword evidence="3" id="KW-1185">Reference proteome</keyword>
<feature type="compositionally biased region" description="Polar residues" evidence="1">
    <location>
        <begin position="112"/>
        <end position="132"/>
    </location>
</feature>
<sequence>MRFVGRAAEEPFALVRKQRTCATASLPSAHAHNELWEARQAQVFVSSYACAVSPKPLSDASLEGSAGNPSTHSLCFPIDCEAEGARRWSLESGSTERARQEGARLAHAHSETPPSTRDSLCSNRIDSFSSARASGIRTSLPPHPNLTSKCAPDTKQKTAAGGVGFETARVGALNANITTSPSPASSSSLSLCARSLFFQAPSFPPSPALPPPPRLGDSPRGLYAPKRCLLIGSSARDF</sequence>
<feature type="region of interest" description="Disordered" evidence="1">
    <location>
        <begin position="89"/>
        <end position="157"/>
    </location>
</feature>
<evidence type="ECO:0000313" key="3">
    <source>
        <dbReference type="Proteomes" id="UP001178461"/>
    </source>
</evidence>
<reference evidence="2" key="1">
    <citation type="submission" date="2022-12" db="EMBL/GenBank/DDBJ databases">
        <authorList>
            <person name="Alioto T."/>
            <person name="Alioto T."/>
            <person name="Gomez Garrido J."/>
        </authorList>
    </citation>
    <scope>NUCLEOTIDE SEQUENCE</scope>
</reference>
<name>A0AA35L7H2_9SAUR</name>
<organism evidence="2 3">
    <name type="scientific">Podarcis lilfordi</name>
    <name type="common">Lilford's wall lizard</name>
    <dbReference type="NCBI Taxonomy" id="74358"/>
    <lineage>
        <taxon>Eukaryota</taxon>
        <taxon>Metazoa</taxon>
        <taxon>Chordata</taxon>
        <taxon>Craniata</taxon>
        <taxon>Vertebrata</taxon>
        <taxon>Euteleostomi</taxon>
        <taxon>Lepidosauria</taxon>
        <taxon>Squamata</taxon>
        <taxon>Bifurcata</taxon>
        <taxon>Unidentata</taxon>
        <taxon>Episquamata</taxon>
        <taxon>Laterata</taxon>
        <taxon>Lacertibaenia</taxon>
        <taxon>Lacertidae</taxon>
        <taxon>Podarcis</taxon>
    </lineage>
</organism>
<protein>
    <submittedName>
        <fullName evidence="2">Uncharacterized protein</fullName>
    </submittedName>
</protein>